<dbReference type="RefSeq" id="WP_075008679.1">
    <property type="nucleotide sequence ID" value="NZ_FOAP01000013.1"/>
</dbReference>
<reference evidence="2" key="1">
    <citation type="submission" date="2016-10" db="EMBL/GenBank/DDBJ databases">
        <authorList>
            <person name="Varghese N."/>
            <person name="Submissions S."/>
        </authorList>
    </citation>
    <scope>NUCLEOTIDE SEQUENCE [LARGE SCALE GENOMIC DNA]</scope>
    <source>
        <strain evidence="2">DSM 17044</strain>
    </source>
</reference>
<evidence type="ECO:0000313" key="1">
    <source>
        <dbReference type="EMBL" id="SEM20669.1"/>
    </source>
</evidence>
<name>A0A1H7WHZ7_STIAU</name>
<keyword evidence="2" id="KW-1185">Reference proteome</keyword>
<proteinExistence type="predicted"/>
<dbReference type="EMBL" id="FOAP01000013">
    <property type="protein sequence ID" value="SEM20669.1"/>
    <property type="molecule type" value="Genomic_DNA"/>
</dbReference>
<dbReference type="PROSITE" id="PS51257">
    <property type="entry name" value="PROKAR_LIPOPROTEIN"/>
    <property type="match status" value="1"/>
</dbReference>
<evidence type="ECO:0000313" key="2">
    <source>
        <dbReference type="Proteomes" id="UP000182719"/>
    </source>
</evidence>
<gene>
    <name evidence="1" type="ORF">SAMN05444354_1136</name>
</gene>
<sequence>MKKWMLGAVVLGLTACGDGSGDVVFTAYGEDYIEKEIPASAFEDGWTVKFSKFLVTLGELKVGDGKSEVAASSSKARVYDVHRPGPVEVERFTGLSAQDWTEVSYAIAPSTDAAAGNATAEDLALLKAGGYAVYVDGTAEKGGDRKHFAWGFTQNTLYEHCESTDKGEGLTVPDGGEETVQLTVHGDHLFFDDLQSPDAKMRFDALAAADVEGGLNGPNGEITMEELAQVDLTSLPPGTYGTGGAGNVRNLRDFVNALVRTLGHYQGEGECAPRAH</sequence>
<dbReference type="AlphaFoldDB" id="A0A1H7WHZ7"/>
<protein>
    <recommendedName>
        <fullName evidence="3">Lipoprotein</fullName>
    </recommendedName>
</protein>
<accession>A0A1H7WHZ7</accession>
<dbReference type="Proteomes" id="UP000182719">
    <property type="component" value="Unassembled WGS sequence"/>
</dbReference>
<dbReference type="OrthoDB" id="5508739at2"/>
<evidence type="ECO:0008006" key="3">
    <source>
        <dbReference type="Google" id="ProtNLM"/>
    </source>
</evidence>
<organism evidence="1 2">
    <name type="scientific">Stigmatella aurantiaca</name>
    <dbReference type="NCBI Taxonomy" id="41"/>
    <lineage>
        <taxon>Bacteria</taxon>
        <taxon>Pseudomonadati</taxon>
        <taxon>Myxococcota</taxon>
        <taxon>Myxococcia</taxon>
        <taxon>Myxococcales</taxon>
        <taxon>Cystobacterineae</taxon>
        <taxon>Archangiaceae</taxon>
        <taxon>Stigmatella</taxon>
    </lineage>
</organism>